<comment type="caution">
    <text evidence="11">The sequence shown here is derived from an EMBL/GenBank/DDBJ whole genome shotgun (WGS) entry which is preliminary data.</text>
</comment>
<keyword evidence="5 7" id="KW-0067">ATP-binding</keyword>
<accession>A0A843V708</accession>
<evidence type="ECO:0000256" key="4">
    <source>
        <dbReference type="ARBA" id="ARBA00022833"/>
    </source>
</evidence>
<evidence type="ECO:0000256" key="3">
    <source>
        <dbReference type="ARBA" id="ARBA00022771"/>
    </source>
</evidence>
<keyword evidence="3 6" id="KW-0863">Zinc-finger</keyword>
<evidence type="ECO:0000313" key="11">
    <source>
        <dbReference type="EMBL" id="MQL91908.1"/>
    </source>
</evidence>
<dbReference type="SUPFAM" id="SSF56104">
    <property type="entry name" value="SAICAR synthase-like"/>
    <property type="match status" value="1"/>
</dbReference>
<gene>
    <name evidence="11" type="ORF">Taro_024524</name>
</gene>
<dbReference type="Gene3D" id="3.30.810.10">
    <property type="entry name" value="2-Layer Sandwich"/>
    <property type="match status" value="1"/>
</dbReference>
<dbReference type="CDD" id="cd17300">
    <property type="entry name" value="PIPKc_PIKfyve"/>
    <property type="match status" value="1"/>
</dbReference>
<feature type="region of interest" description="Disordered" evidence="8">
    <location>
        <begin position="608"/>
        <end position="630"/>
    </location>
</feature>
<dbReference type="GO" id="GO:0005524">
    <property type="term" value="F:ATP binding"/>
    <property type="evidence" value="ECO:0007669"/>
    <property type="project" value="UniProtKB-UniRule"/>
</dbReference>
<keyword evidence="1" id="KW-0479">Metal-binding</keyword>
<evidence type="ECO:0000256" key="2">
    <source>
        <dbReference type="ARBA" id="ARBA00022741"/>
    </source>
</evidence>
<feature type="domain" description="PIPK" evidence="10">
    <location>
        <begin position="1306"/>
        <end position="1627"/>
    </location>
</feature>
<dbReference type="Gene3D" id="3.30.800.10">
    <property type="entry name" value="Phosphatidylinositol Phosphate Kinase II Beta"/>
    <property type="match status" value="1"/>
</dbReference>
<dbReference type="Pfam" id="PF01504">
    <property type="entry name" value="PIP5K"/>
    <property type="match status" value="1"/>
</dbReference>
<dbReference type="PANTHER" id="PTHR45748">
    <property type="entry name" value="1-PHOSPHATIDYLINOSITOL 3-PHOSPHATE 5-KINASE-RELATED"/>
    <property type="match status" value="1"/>
</dbReference>
<feature type="compositionally biased region" description="Low complexity" evidence="8">
    <location>
        <begin position="1103"/>
        <end position="1119"/>
    </location>
</feature>
<keyword evidence="4" id="KW-0862">Zinc</keyword>
<dbReference type="Gene3D" id="3.30.40.10">
    <property type="entry name" value="Zinc/RING finger domain, C3HC4 (zinc finger)"/>
    <property type="match status" value="1"/>
</dbReference>
<evidence type="ECO:0000313" key="12">
    <source>
        <dbReference type="Proteomes" id="UP000652761"/>
    </source>
</evidence>
<proteinExistence type="predicted"/>
<evidence type="ECO:0008006" key="13">
    <source>
        <dbReference type="Google" id="ProtNLM"/>
    </source>
</evidence>
<dbReference type="GO" id="GO:0010008">
    <property type="term" value="C:endosome membrane"/>
    <property type="evidence" value="ECO:0007669"/>
    <property type="project" value="TreeGrafter"/>
</dbReference>
<feature type="domain" description="FYVE-type" evidence="9">
    <location>
        <begin position="37"/>
        <end position="106"/>
    </location>
</feature>
<evidence type="ECO:0000256" key="8">
    <source>
        <dbReference type="SAM" id="MobiDB-lite"/>
    </source>
</evidence>
<dbReference type="EMBL" id="NMUH01001391">
    <property type="protein sequence ID" value="MQL91908.1"/>
    <property type="molecule type" value="Genomic_DNA"/>
</dbReference>
<sequence length="1636" mass="182650">MGVQKSCSSVDLIHAKVRSWIAGWWGVESDKFLMAGVSDRKICYGCRSHLSSPVDGHRCQSCGLLFCIKCMERAIGVVGSHLGGGITSEYEQGQPKLCEFCSQAIVRGRVAMEYDERMGSSVSPRRFRDVRPPYLMEVQQQCSPLSLRCSTARTVEEDEEDIGKNFWSPCSVFSQDVSDMDSSSFSTGNELYSFKSFTPSPLDSPNRAYEHGERSPTPTSQKADLLEQGTLDNLRISERVAGSHIENADTSEYLSMYHDPEGQEAQKLSNVEFNDSIWFPPPPEDEEDDAENGFFEYDDEDDDVGQSGMLFPSSSFGDDEFPIKEKAIDAQKVLLRASVNGHFRALVSQLLKGEGIPAGNDDGEEGWLEVVSSLAWQAANFVKPDTSREGSMDPGDYVKVKCILSGSPKDRFLMEFSVNSTLVKGVVCTKNVKLKRMISQHRSPRLLLLGGALEFQKVSNKLASIETILQEEIDHLKMAVSKIEAHKPNVLLVLLRGTCREELKKVKHVLQYASFAAYHLSLETSFLADSGAALPKLPQKCPVEISTKMTASDSMLMMSASTNSMQLVKQDENQALDPSGVYFTHHFPCVYVSSPNYTALYNRNGQEERESSNDYYNSSPSSIMSPYSRKRGLGSAASAPDLTLTLDQNYGLPFEDMHFPTDICENVIGLWEKVPAKGGTKNRRQHEAGYEGRVTGMCFGSDAPASGDYISTSENQQSILVSLSSSCVLKGTICERSKLLRIKFYGSFDKPLGRYLRDDLFDQTSHCICCKEPPEGHVRCFTHQQGNLTISVKRLSSMKLPGEHDGRIWMWHRCLKCTHKDGVPPATCRVVMSDAAWGLSFGKFLELSFSNHATANRVASCGHSLQRDCLRFFGLGSIVAVFRYSPVDILSVRLPPPVLEFTCQSQKEWFRREAAEVSSKVELLYGEVLDVLRGIEKKITNSVNEPSKASLCNVLMELKDLLKNERYKYNGLLQPGSVNNFQTGQAAMDILELNYLRRCLLIDSYVWDRRIYLLDSKVKGSSSEIDAHLLEISTHNHLMQRSESLAENVRLDCSPEGVNEKTTTCSLNEPTGMELSAKPVECHVDAACAYSVSNGNSSDLHKGSGAAVEESSLESLPSPGSCLSDKIDLAWTGTGHSVQVPVPNVVGGIQDNLRYRKVITPVRVYSFDSALRVRDRIHRDVSLHLPSGRSFDAVEDHGILLRDPIPNFRRAYSQTSPRGIGNLKFLFGHMPLYVSSASGMVRDGARLLLPQTGSNNVVAVYDKEPTSIIAYVLSSKEHADFVSCSSDQKDDRVSYDQIKDGTGNLWGSNATASTLHPIEIDDIQSRYCGSDEAPFSQGSVSLDVKQCHFKFTFDDELSIPAEKAKFSVACYFAKQFDALRRKCCPSEVDFICSLSRCRRWDAQGGKSNVYFAKSLDERFIIKQVTKTELDSFEEFAPRYFSYMMESINSGSPTCLAKILGIYQVTIKHLKGGREVRMDLMMMENLFYRRNISRVYDLKGSSRSRYNSDTTGRNKVMLDLNLLESLRTKPIFLGSKAKRILERAIWNDTSFLASVDVMDYSLLVGVDEERKELVLGIIDFLRQYTWDKHLETWVKASGILGGSTNASPTVISPKQYKKRFRKAMSTYFLTVPDQWSS</sequence>
<dbReference type="GO" id="GO:0046854">
    <property type="term" value="P:phosphatidylinositol phosphate biosynthetic process"/>
    <property type="evidence" value="ECO:0007669"/>
    <property type="project" value="TreeGrafter"/>
</dbReference>
<dbReference type="GO" id="GO:0000285">
    <property type="term" value="F:1-phosphatidylinositol-3-phosphate 5-kinase activity"/>
    <property type="evidence" value="ECO:0007669"/>
    <property type="project" value="InterPro"/>
</dbReference>
<dbReference type="PANTHER" id="PTHR45748:SF14">
    <property type="entry name" value="1-PHOSPHATIDYLINOSITOL-3-PHOSPHATE 5-KINASE FAB1C-RELATED"/>
    <property type="match status" value="1"/>
</dbReference>
<dbReference type="InterPro" id="IPR013083">
    <property type="entry name" value="Znf_RING/FYVE/PHD"/>
</dbReference>
<dbReference type="FunFam" id="3.30.810.10:FF:000001">
    <property type="entry name" value="1-phosphatidylinositol 3-phosphate 5-kinase FAB1"/>
    <property type="match status" value="1"/>
</dbReference>
<dbReference type="Gene3D" id="3.50.7.10">
    <property type="entry name" value="GroEL"/>
    <property type="match status" value="1"/>
</dbReference>
<dbReference type="InterPro" id="IPR002498">
    <property type="entry name" value="PInositol-4-P-4/5-kinase_core"/>
</dbReference>
<feature type="region of interest" description="Disordered" evidence="8">
    <location>
        <begin position="1099"/>
        <end position="1119"/>
    </location>
</feature>
<dbReference type="InterPro" id="IPR027409">
    <property type="entry name" value="GroEL-like_apical_dom_sf"/>
</dbReference>
<name>A0A843V708_COLES</name>
<dbReference type="InterPro" id="IPR044769">
    <property type="entry name" value="PIKfyve_PIPKc"/>
</dbReference>
<evidence type="ECO:0000256" key="1">
    <source>
        <dbReference type="ARBA" id="ARBA00022723"/>
    </source>
</evidence>
<dbReference type="OrthoDB" id="158357at2759"/>
<organism evidence="11 12">
    <name type="scientific">Colocasia esculenta</name>
    <name type="common">Wild taro</name>
    <name type="synonym">Arum esculentum</name>
    <dbReference type="NCBI Taxonomy" id="4460"/>
    <lineage>
        <taxon>Eukaryota</taxon>
        <taxon>Viridiplantae</taxon>
        <taxon>Streptophyta</taxon>
        <taxon>Embryophyta</taxon>
        <taxon>Tracheophyta</taxon>
        <taxon>Spermatophyta</taxon>
        <taxon>Magnoliopsida</taxon>
        <taxon>Liliopsida</taxon>
        <taxon>Araceae</taxon>
        <taxon>Aroideae</taxon>
        <taxon>Colocasieae</taxon>
        <taxon>Colocasia</taxon>
    </lineage>
</organism>
<dbReference type="Proteomes" id="UP000652761">
    <property type="component" value="Unassembled WGS sequence"/>
</dbReference>
<dbReference type="GO" id="GO:0008270">
    <property type="term" value="F:zinc ion binding"/>
    <property type="evidence" value="ECO:0007669"/>
    <property type="project" value="UniProtKB-KW"/>
</dbReference>
<feature type="compositionally biased region" description="Low complexity" evidence="8">
    <location>
        <begin position="613"/>
        <end position="627"/>
    </location>
</feature>
<dbReference type="SMART" id="SM00330">
    <property type="entry name" value="PIPKc"/>
    <property type="match status" value="1"/>
</dbReference>
<protein>
    <recommendedName>
        <fullName evidence="13">1-phosphatidylinositol-3-phosphate 5-kinase</fullName>
    </recommendedName>
</protein>
<reference evidence="11" key="1">
    <citation type="submission" date="2017-07" db="EMBL/GenBank/DDBJ databases">
        <title>Taro Niue Genome Assembly and Annotation.</title>
        <authorList>
            <person name="Atibalentja N."/>
            <person name="Keating K."/>
            <person name="Fields C.J."/>
        </authorList>
    </citation>
    <scope>NUCLEOTIDE SEQUENCE</scope>
    <source>
        <strain evidence="11">Niue_2</strain>
        <tissue evidence="11">Leaf</tissue>
    </source>
</reference>
<evidence type="ECO:0000256" key="5">
    <source>
        <dbReference type="ARBA" id="ARBA00022840"/>
    </source>
</evidence>
<evidence type="ECO:0000259" key="9">
    <source>
        <dbReference type="PROSITE" id="PS50178"/>
    </source>
</evidence>
<dbReference type="PROSITE" id="PS51455">
    <property type="entry name" value="PIPK"/>
    <property type="match status" value="1"/>
</dbReference>
<keyword evidence="7" id="KW-0418">Kinase</keyword>
<keyword evidence="2 7" id="KW-0547">Nucleotide-binding</keyword>
<keyword evidence="7" id="KW-0808">Transferase</keyword>
<feature type="region of interest" description="Disordered" evidence="8">
    <location>
        <begin position="196"/>
        <end position="228"/>
    </location>
</feature>
<dbReference type="FunFam" id="3.30.800.10:FF:000010">
    <property type="entry name" value="Putative 1-phosphatidylinositol-3-phosphate 5-kinase FAB1C"/>
    <property type="match status" value="1"/>
</dbReference>
<evidence type="ECO:0000256" key="6">
    <source>
        <dbReference type="PROSITE-ProRule" id="PRU00091"/>
    </source>
</evidence>
<dbReference type="InterPro" id="IPR017455">
    <property type="entry name" value="Znf_FYVE-rel"/>
</dbReference>
<dbReference type="SUPFAM" id="SSF52029">
    <property type="entry name" value="GroEL apical domain-like"/>
    <property type="match status" value="1"/>
</dbReference>
<evidence type="ECO:0000256" key="7">
    <source>
        <dbReference type="PROSITE-ProRule" id="PRU00781"/>
    </source>
</evidence>
<dbReference type="InterPro" id="IPR027483">
    <property type="entry name" value="PInositol-4-P-4/5-kinase_C_sf"/>
</dbReference>
<dbReference type="PROSITE" id="PS50178">
    <property type="entry name" value="ZF_FYVE"/>
    <property type="match status" value="1"/>
</dbReference>
<dbReference type="InterPro" id="IPR027484">
    <property type="entry name" value="PInositol-4-P-5-kinase_N"/>
</dbReference>
<dbReference type="InterPro" id="IPR011011">
    <property type="entry name" value="Znf_FYVE_PHD"/>
</dbReference>
<keyword evidence="12" id="KW-1185">Reference proteome</keyword>
<dbReference type="SUPFAM" id="SSF57903">
    <property type="entry name" value="FYVE/PHD zinc finger"/>
    <property type="match status" value="1"/>
</dbReference>
<evidence type="ECO:0000259" key="10">
    <source>
        <dbReference type="PROSITE" id="PS51455"/>
    </source>
</evidence>